<evidence type="ECO:0000313" key="3">
    <source>
        <dbReference type="EMBL" id="SUZ87480.1"/>
    </source>
</evidence>
<feature type="transmembrane region" description="Helical" evidence="1">
    <location>
        <begin position="76"/>
        <end position="94"/>
    </location>
</feature>
<dbReference type="InterPro" id="IPR006976">
    <property type="entry name" value="VanZ-like"/>
</dbReference>
<evidence type="ECO:0000256" key="1">
    <source>
        <dbReference type="SAM" id="Phobius"/>
    </source>
</evidence>
<gene>
    <name evidence="3" type="ORF">METZ01_LOCUS40334</name>
</gene>
<dbReference type="NCBIfam" id="NF037970">
    <property type="entry name" value="vanZ_1"/>
    <property type="match status" value="1"/>
</dbReference>
<sequence>MLKTRQIPTRVTRQLIAWAPAIGWAMVLFLLSSLSDSDLSSFAFSFPFDDKVMHLALYSVLGGTLQFGRLSSNSGLAHWTVIAIGIIYGVSDEWHQSFVPGRNPSAADLLADTMGVLMGYAFTYWLLPKLNLEVLGYRKY</sequence>
<dbReference type="EMBL" id="UINC01001727">
    <property type="protein sequence ID" value="SUZ87480.1"/>
    <property type="molecule type" value="Genomic_DNA"/>
</dbReference>
<feature type="transmembrane region" description="Helical" evidence="1">
    <location>
        <begin position="106"/>
        <end position="127"/>
    </location>
</feature>
<keyword evidence="1" id="KW-0812">Transmembrane</keyword>
<dbReference type="Pfam" id="PF04892">
    <property type="entry name" value="VanZ"/>
    <property type="match status" value="1"/>
</dbReference>
<reference evidence="3" key="1">
    <citation type="submission" date="2018-05" db="EMBL/GenBank/DDBJ databases">
        <authorList>
            <person name="Lanie J.A."/>
            <person name="Ng W.-L."/>
            <person name="Kazmierczak K.M."/>
            <person name="Andrzejewski T.M."/>
            <person name="Davidsen T.M."/>
            <person name="Wayne K.J."/>
            <person name="Tettelin H."/>
            <person name="Glass J.I."/>
            <person name="Rusch D."/>
            <person name="Podicherti R."/>
            <person name="Tsui H.-C.T."/>
            <person name="Winkler M.E."/>
        </authorList>
    </citation>
    <scope>NUCLEOTIDE SEQUENCE</scope>
</reference>
<dbReference type="AlphaFoldDB" id="A0A381R7D5"/>
<dbReference type="PANTHER" id="PTHR28008">
    <property type="entry name" value="DOMAIN PROTEIN, PUTATIVE (AFU_ORTHOLOGUE AFUA_3G10980)-RELATED"/>
    <property type="match status" value="1"/>
</dbReference>
<name>A0A381R7D5_9ZZZZ</name>
<feature type="domain" description="VanZ-like" evidence="2">
    <location>
        <begin position="52"/>
        <end position="125"/>
    </location>
</feature>
<feature type="transmembrane region" description="Helical" evidence="1">
    <location>
        <begin position="15"/>
        <end position="34"/>
    </location>
</feature>
<protein>
    <recommendedName>
        <fullName evidence="2">VanZ-like domain-containing protein</fullName>
    </recommendedName>
</protein>
<organism evidence="3">
    <name type="scientific">marine metagenome</name>
    <dbReference type="NCBI Taxonomy" id="408172"/>
    <lineage>
        <taxon>unclassified sequences</taxon>
        <taxon>metagenomes</taxon>
        <taxon>ecological metagenomes</taxon>
    </lineage>
</organism>
<keyword evidence="1" id="KW-1133">Transmembrane helix</keyword>
<keyword evidence="1" id="KW-0472">Membrane</keyword>
<proteinExistence type="predicted"/>
<evidence type="ECO:0000259" key="2">
    <source>
        <dbReference type="Pfam" id="PF04892"/>
    </source>
</evidence>
<accession>A0A381R7D5</accession>
<dbReference type="PANTHER" id="PTHR28008:SF1">
    <property type="entry name" value="DOMAIN PROTEIN, PUTATIVE (AFU_ORTHOLOGUE AFUA_3G10980)-RELATED"/>
    <property type="match status" value="1"/>
</dbReference>